<dbReference type="InterPro" id="IPR036465">
    <property type="entry name" value="vWFA_dom_sf"/>
</dbReference>
<dbReference type="Pfam" id="PF06707">
    <property type="entry name" value="DUF1194"/>
    <property type="match status" value="1"/>
</dbReference>
<organism evidence="3 4">
    <name type="scientific">Candidatus Kaiserbacteria bacterium RIFCSPHIGHO2_01_FULL_55_17</name>
    <dbReference type="NCBI Taxonomy" id="1798484"/>
    <lineage>
        <taxon>Bacteria</taxon>
        <taxon>Candidatus Kaiseribacteriota</taxon>
    </lineage>
</organism>
<gene>
    <name evidence="3" type="ORF">A2853_01170</name>
</gene>
<proteinExistence type="predicted"/>
<sequence>MRTLLKAGGLALLLLSAPTTSHSESLPKVDLALVLAIDVSGSVSSSRWILQRDGYVRAFRDPEVVDAITSGPNRRIVVLMIQWSDETDVALISKTWTIIESGASAESFADLIEKTPRRFSTGFTAIASAIKYCTRLFTDLPFKAGRRIIDISGDGRNTYPSRSNVEKARDEAIERGITINGLPIVTESEPDIAHYYEKHVIGGPRSFFLVADGYERFGEAVKRKLVLEIAAR</sequence>
<evidence type="ECO:0000313" key="3">
    <source>
        <dbReference type="EMBL" id="OGG58079.1"/>
    </source>
</evidence>
<feature type="chain" id="PRO_5009523733" description="VWFA domain-containing protein" evidence="1">
    <location>
        <begin position="24"/>
        <end position="232"/>
    </location>
</feature>
<evidence type="ECO:0000313" key="4">
    <source>
        <dbReference type="Proteomes" id="UP000177958"/>
    </source>
</evidence>
<dbReference type="EMBL" id="MFKX01000007">
    <property type="protein sequence ID" value="OGG58079.1"/>
    <property type="molecule type" value="Genomic_DNA"/>
</dbReference>
<feature type="domain" description="VWFA" evidence="2">
    <location>
        <begin position="32"/>
        <end position="225"/>
    </location>
</feature>
<evidence type="ECO:0000259" key="2">
    <source>
        <dbReference type="PROSITE" id="PS50234"/>
    </source>
</evidence>
<dbReference type="AlphaFoldDB" id="A0A1F6D9G0"/>
<evidence type="ECO:0000256" key="1">
    <source>
        <dbReference type="SAM" id="SignalP"/>
    </source>
</evidence>
<dbReference type="InterPro" id="IPR010607">
    <property type="entry name" value="DUF1194"/>
</dbReference>
<feature type="signal peptide" evidence="1">
    <location>
        <begin position="1"/>
        <end position="23"/>
    </location>
</feature>
<protein>
    <recommendedName>
        <fullName evidence="2">VWFA domain-containing protein</fullName>
    </recommendedName>
</protein>
<dbReference type="SUPFAM" id="SSF53300">
    <property type="entry name" value="vWA-like"/>
    <property type="match status" value="1"/>
</dbReference>
<dbReference type="Gene3D" id="3.40.50.410">
    <property type="entry name" value="von Willebrand factor, type A domain"/>
    <property type="match status" value="1"/>
</dbReference>
<dbReference type="Proteomes" id="UP000177958">
    <property type="component" value="Unassembled WGS sequence"/>
</dbReference>
<accession>A0A1F6D9G0</accession>
<reference evidence="3 4" key="1">
    <citation type="journal article" date="2016" name="Nat. Commun.">
        <title>Thousands of microbial genomes shed light on interconnected biogeochemical processes in an aquifer system.</title>
        <authorList>
            <person name="Anantharaman K."/>
            <person name="Brown C.T."/>
            <person name="Hug L.A."/>
            <person name="Sharon I."/>
            <person name="Castelle C.J."/>
            <person name="Probst A.J."/>
            <person name="Thomas B.C."/>
            <person name="Singh A."/>
            <person name="Wilkins M.J."/>
            <person name="Karaoz U."/>
            <person name="Brodie E.L."/>
            <person name="Williams K.H."/>
            <person name="Hubbard S.S."/>
            <person name="Banfield J.F."/>
        </authorList>
    </citation>
    <scope>NUCLEOTIDE SEQUENCE [LARGE SCALE GENOMIC DNA]</scope>
</reference>
<dbReference type="PROSITE" id="PS50234">
    <property type="entry name" value="VWFA"/>
    <property type="match status" value="1"/>
</dbReference>
<dbReference type="InterPro" id="IPR002035">
    <property type="entry name" value="VWF_A"/>
</dbReference>
<comment type="caution">
    <text evidence="3">The sequence shown here is derived from an EMBL/GenBank/DDBJ whole genome shotgun (WGS) entry which is preliminary data.</text>
</comment>
<keyword evidence="1" id="KW-0732">Signal</keyword>
<dbReference type="CDD" id="cd00198">
    <property type="entry name" value="vWFA"/>
    <property type="match status" value="1"/>
</dbReference>
<name>A0A1F6D9G0_9BACT</name>